<dbReference type="KEGG" id="agi:FSB73_14735"/>
<reference evidence="1 2" key="1">
    <citation type="journal article" date="2017" name="Int. J. Syst. Evol. Microbiol.">
        <title>Arachidicoccus ginsenosidivorans sp. nov., with ginsenoside-converting activity isolated from ginseng cultivating soil.</title>
        <authorList>
            <person name="Siddiqi M.Z."/>
            <person name="Aslam Z."/>
            <person name="Im W.T."/>
        </authorList>
    </citation>
    <scope>NUCLEOTIDE SEQUENCE [LARGE SCALE GENOMIC DNA]</scope>
    <source>
        <strain evidence="1 2">Gsoil 809</strain>
    </source>
</reference>
<keyword evidence="2" id="KW-1185">Reference proteome</keyword>
<organism evidence="1 2">
    <name type="scientific">Arachidicoccus ginsenosidivorans</name>
    <dbReference type="NCBI Taxonomy" id="496057"/>
    <lineage>
        <taxon>Bacteria</taxon>
        <taxon>Pseudomonadati</taxon>
        <taxon>Bacteroidota</taxon>
        <taxon>Chitinophagia</taxon>
        <taxon>Chitinophagales</taxon>
        <taxon>Chitinophagaceae</taxon>
        <taxon>Arachidicoccus</taxon>
    </lineage>
</organism>
<proteinExistence type="predicted"/>
<dbReference type="EMBL" id="CP042434">
    <property type="protein sequence ID" value="QEC72744.1"/>
    <property type="molecule type" value="Genomic_DNA"/>
</dbReference>
<dbReference type="Gene3D" id="2.60.40.10">
    <property type="entry name" value="Immunoglobulins"/>
    <property type="match status" value="1"/>
</dbReference>
<name>A0A5B8VMF0_9BACT</name>
<gene>
    <name evidence="1" type="ORF">FSB73_14735</name>
</gene>
<evidence type="ECO:0000313" key="1">
    <source>
        <dbReference type="EMBL" id="QEC72744.1"/>
    </source>
</evidence>
<evidence type="ECO:0000313" key="2">
    <source>
        <dbReference type="Proteomes" id="UP000321291"/>
    </source>
</evidence>
<accession>A0A5B8VMF0</accession>
<dbReference type="InterPro" id="IPR013783">
    <property type="entry name" value="Ig-like_fold"/>
</dbReference>
<protein>
    <submittedName>
        <fullName evidence="1">Uncharacterized protein</fullName>
    </submittedName>
</protein>
<dbReference type="AlphaFoldDB" id="A0A5B8VMF0"/>
<sequence>MSLYNFPKPDFIVEDNKVTIPSSVSITSEKFSVKAYLYNIGRAIGDSVLVSVKHKFPSGSIETLLEKRIAAVRSLDSIGLDVTIDANKAVGNNEIIVSIDGDNRYDELSETNNSITKNIYIYANGITPVYPYKYSIIRNPNVTLVGSTSDALAAESNYIMELDTTELFNSSSLVTKTVKSIGGR</sequence>
<dbReference type="Proteomes" id="UP000321291">
    <property type="component" value="Chromosome"/>
</dbReference>